<accession>Q9JRP7</accession>
<dbReference type="NCBIfam" id="NF012229">
    <property type="entry name" value="bla_class_B_core"/>
    <property type="match status" value="1"/>
</dbReference>
<dbReference type="InterPro" id="IPR001018">
    <property type="entry name" value="Beta-lactamase_class-B_CS"/>
</dbReference>
<evidence type="ECO:0000256" key="7">
    <source>
        <dbReference type="ARBA" id="ARBA00022729"/>
    </source>
</evidence>
<comment type="similarity">
    <text evidence="4">Belongs to the metallo-beta-lactamase superfamily. Class-B beta-lactamase family.</text>
</comment>
<comment type="subcellular location">
    <subcellularLocation>
        <location evidence="3">Periplasm</location>
    </subcellularLocation>
</comment>
<evidence type="ECO:0000313" key="14">
    <source>
        <dbReference type="EMBL" id="CAB75346.1"/>
    </source>
</evidence>
<dbReference type="SMART" id="SM00849">
    <property type="entry name" value="Lactamase_B"/>
    <property type="match status" value="1"/>
</dbReference>
<keyword evidence="6" id="KW-0479">Metal-binding</keyword>
<evidence type="ECO:0000256" key="2">
    <source>
        <dbReference type="ARBA" id="ARBA00001947"/>
    </source>
</evidence>
<protein>
    <recommendedName>
        <fullName evidence="5">beta-lactamase</fullName>
        <ecNumber evidence="5">3.5.2.6</ecNumber>
    </recommendedName>
</protein>
<dbReference type="SMR" id="Q9JRP7"/>
<dbReference type="Gene3D" id="3.60.15.10">
    <property type="entry name" value="Ribonuclease Z/Hydroxyacylglutathione hydrolase-like"/>
    <property type="match status" value="1"/>
</dbReference>
<dbReference type="GO" id="GO:0017001">
    <property type="term" value="P:antibiotic catabolic process"/>
    <property type="evidence" value="ECO:0007669"/>
    <property type="project" value="InterPro"/>
</dbReference>
<name>Q9JRP7_STEMA</name>
<dbReference type="SUPFAM" id="SSF56281">
    <property type="entry name" value="Metallo-hydrolase/oxidoreductase"/>
    <property type="match status" value="1"/>
</dbReference>
<dbReference type="PANTHER" id="PTHR42951">
    <property type="entry name" value="METALLO-BETA-LACTAMASE DOMAIN-CONTAINING"/>
    <property type="match status" value="1"/>
</dbReference>
<dbReference type="PANTHER" id="PTHR42951:SF17">
    <property type="entry name" value="METALLO-BETA-LACTAMASE DOMAIN-CONTAINING PROTEIN"/>
    <property type="match status" value="1"/>
</dbReference>
<feature type="domain" description="Metallo-beta-lactamase" evidence="13">
    <location>
        <begin position="63"/>
        <end position="251"/>
    </location>
</feature>
<dbReference type="FunFam" id="3.60.15.10:FF:000118">
    <property type="entry name" value="Metallo-beta-lactamase L1 type 3"/>
    <property type="match status" value="1"/>
</dbReference>
<evidence type="ECO:0000256" key="1">
    <source>
        <dbReference type="ARBA" id="ARBA00001526"/>
    </source>
</evidence>
<dbReference type="NCBIfam" id="NF033106">
    <property type="entry name" value="blaL1"/>
    <property type="match status" value="1"/>
</dbReference>
<dbReference type="EMBL" id="AJ272109">
    <property type="protein sequence ID" value="CAB75346.1"/>
    <property type="molecule type" value="Genomic_DNA"/>
</dbReference>
<sequence length="295" mass="31618">MRSTLLAFALSSLALAATLFTFDGAAADASLPQLQAYTVDPSWLQTMAPLQIADHTWQIGTHDLTALLVQTADGLVLIDGGMPQMASYLLTNMKARGTNTGPLRMVLLSHAHTDHAGPVAEIKRRTGAQVVVNAETAVLLARGGSDDLHFGDEITFPPVNADRIVMDREVVKLGGIAFTAHFMPGHTPGSTAWTWTDTRDGKPVRIAYADSLSAPGYQLQGNARYPRLVEDYRRSFATVRGLPCDLLLTPHPGASNWNYAAGSNASEKVLSCKAYADAAEKKFDAQLAKETAGAR</sequence>
<dbReference type="PROSITE" id="PS00743">
    <property type="entry name" value="BETA_LACTAMASE_B_1"/>
    <property type="match status" value="1"/>
</dbReference>
<dbReference type="GO" id="GO:0008270">
    <property type="term" value="F:zinc ion binding"/>
    <property type="evidence" value="ECO:0007669"/>
    <property type="project" value="InterPro"/>
</dbReference>
<comment type="catalytic activity">
    <reaction evidence="1">
        <text>a beta-lactam + H2O = a substituted beta-amino acid</text>
        <dbReference type="Rhea" id="RHEA:20401"/>
        <dbReference type="ChEBI" id="CHEBI:15377"/>
        <dbReference type="ChEBI" id="CHEBI:35627"/>
        <dbReference type="ChEBI" id="CHEBI:140347"/>
        <dbReference type="EC" id="3.5.2.6"/>
    </reaction>
</comment>
<dbReference type="Pfam" id="PF00753">
    <property type="entry name" value="Lactamase_B"/>
    <property type="match status" value="1"/>
</dbReference>
<dbReference type="EC" id="3.5.2.6" evidence="5"/>
<dbReference type="CARD" id="ARO:3000582">
    <property type="molecule name" value="L1_BLA"/>
    <property type="mechanism identifier" value="ARO:0001004"/>
    <property type="mechanism name" value="antibiotic inactivation"/>
</dbReference>
<keyword evidence="8" id="KW-0574">Periplasm</keyword>
<evidence type="ECO:0000256" key="4">
    <source>
        <dbReference type="ARBA" id="ARBA00005250"/>
    </source>
</evidence>
<evidence type="ECO:0000256" key="11">
    <source>
        <dbReference type="ARBA" id="ARBA00023251"/>
    </source>
</evidence>
<comment type="cofactor">
    <cofactor evidence="2">
        <name>Zn(2+)</name>
        <dbReference type="ChEBI" id="CHEBI:29105"/>
    </cofactor>
</comment>
<organism evidence="14">
    <name type="scientific">Stenotrophomonas maltophilia</name>
    <name type="common">Pseudomonas maltophilia</name>
    <name type="synonym">Xanthomonas maltophilia</name>
    <dbReference type="NCBI Taxonomy" id="40324"/>
    <lineage>
        <taxon>Bacteria</taxon>
        <taxon>Pseudomonadati</taxon>
        <taxon>Pseudomonadota</taxon>
        <taxon>Gammaproteobacteria</taxon>
        <taxon>Lysobacterales</taxon>
        <taxon>Lysobacteraceae</taxon>
        <taxon>Stenotrophomonas</taxon>
        <taxon>Stenotrophomonas maltophilia group</taxon>
    </lineage>
</organism>
<dbReference type="InterPro" id="IPR050855">
    <property type="entry name" value="NDM-1-like"/>
</dbReference>
<evidence type="ECO:0000256" key="12">
    <source>
        <dbReference type="SAM" id="SignalP"/>
    </source>
</evidence>
<reference evidence="14" key="1">
    <citation type="journal article" date="2001" name="Antimicrob. Agents Chemother.">
        <title>Plasmid location and molecular heterogeneity of the L1 and L2 beta-lactamase genes of Stenotrophomonas maltophilia.</title>
        <authorList>
            <person name="Avison M.B."/>
            <person name="Higgins C.S."/>
            <person name="von Heldreich C.J."/>
            <person name="Bennett P.M."/>
            <person name="Walsh T.R."/>
        </authorList>
    </citation>
    <scope>NUCLEOTIDE SEQUENCE</scope>
</reference>
<proteinExistence type="inferred from homology"/>
<keyword evidence="10" id="KW-0862">Zinc</keyword>
<feature type="chain" id="PRO_5004329287" description="beta-lactamase" evidence="12">
    <location>
        <begin position="17"/>
        <end position="295"/>
    </location>
</feature>
<feature type="signal peptide" evidence="12">
    <location>
        <begin position="1"/>
        <end position="16"/>
    </location>
</feature>
<dbReference type="GO" id="GO:0046677">
    <property type="term" value="P:response to antibiotic"/>
    <property type="evidence" value="ECO:0007669"/>
    <property type="project" value="UniProtKB-KW"/>
</dbReference>
<evidence type="ECO:0000259" key="13">
    <source>
        <dbReference type="SMART" id="SM00849"/>
    </source>
</evidence>
<evidence type="ECO:0000256" key="8">
    <source>
        <dbReference type="ARBA" id="ARBA00022764"/>
    </source>
</evidence>
<keyword evidence="7 12" id="KW-0732">Signal</keyword>
<keyword evidence="9" id="KW-0378">Hydrolase</keyword>
<dbReference type="InterPro" id="IPR036866">
    <property type="entry name" value="RibonucZ/Hydroxyglut_hydro"/>
</dbReference>
<dbReference type="NCBIfam" id="NF033105">
    <property type="entry name" value="bla_subclass_B3"/>
    <property type="match status" value="1"/>
</dbReference>
<dbReference type="GO" id="GO:0042597">
    <property type="term" value="C:periplasmic space"/>
    <property type="evidence" value="ECO:0007669"/>
    <property type="project" value="UniProtKB-SubCell"/>
</dbReference>
<gene>
    <name evidence="14" type="primary">blaL1</name>
</gene>
<evidence type="ECO:0000256" key="5">
    <source>
        <dbReference type="ARBA" id="ARBA00012865"/>
    </source>
</evidence>
<evidence type="ECO:0000256" key="3">
    <source>
        <dbReference type="ARBA" id="ARBA00004418"/>
    </source>
</evidence>
<dbReference type="RefSeq" id="WP_063842682.1">
    <property type="nucleotide sequence ID" value="NG_047504.1"/>
</dbReference>
<keyword evidence="11" id="KW-0046">Antibiotic resistance</keyword>
<evidence type="ECO:0000256" key="9">
    <source>
        <dbReference type="ARBA" id="ARBA00022801"/>
    </source>
</evidence>
<dbReference type="AlphaFoldDB" id="Q9JRP7"/>
<evidence type="ECO:0000256" key="10">
    <source>
        <dbReference type="ARBA" id="ARBA00022833"/>
    </source>
</evidence>
<dbReference type="GO" id="GO:0008800">
    <property type="term" value="F:beta-lactamase activity"/>
    <property type="evidence" value="ECO:0007669"/>
    <property type="project" value="UniProtKB-EC"/>
</dbReference>
<dbReference type="InterPro" id="IPR001279">
    <property type="entry name" value="Metallo-B-lactamas"/>
</dbReference>
<evidence type="ECO:0000256" key="6">
    <source>
        <dbReference type="ARBA" id="ARBA00022723"/>
    </source>
</evidence>